<name>A0A183SXD8_SCHSO</name>
<proteinExistence type="predicted"/>
<dbReference type="Proteomes" id="UP000275846">
    <property type="component" value="Unassembled WGS sequence"/>
</dbReference>
<evidence type="ECO:0000313" key="1">
    <source>
        <dbReference type="EMBL" id="VDL95271.1"/>
    </source>
</evidence>
<protein>
    <submittedName>
        <fullName evidence="3">Endo/exonuclease/phosphatase domain-containing protein</fullName>
    </submittedName>
</protein>
<dbReference type="EMBL" id="UYSU01034906">
    <property type="protein sequence ID" value="VDL95271.1"/>
    <property type="molecule type" value="Genomic_DNA"/>
</dbReference>
<reference evidence="1 2" key="2">
    <citation type="submission" date="2018-11" db="EMBL/GenBank/DDBJ databases">
        <authorList>
            <consortium name="Pathogen Informatics"/>
        </authorList>
    </citation>
    <scope>NUCLEOTIDE SEQUENCE [LARGE SCALE GENOMIC DNA]</scope>
    <source>
        <strain evidence="1 2">NST_G2</strain>
    </source>
</reference>
<reference evidence="3" key="1">
    <citation type="submission" date="2016-06" db="UniProtKB">
        <authorList>
            <consortium name="WormBaseParasite"/>
        </authorList>
    </citation>
    <scope>IDENTIFICATION</scope>
</reference>
<sequence length="130" mass="14571">MDTNRDERPEIRITWRMERQLINQRQMHSYSNGANNNFTEDLRSLLATMTKAAKLLVLGDLNAHMGTDHATWRIVLGPHGLAGFNDNGFLLLRTSAEHHLILPSDATEGDLDARLVETMTPAGLCPHQEA</sequence>
<keyword evidence="2" id="KW-1185">Reference proteome</keyword>
<evidence type="ECO:0000313" key="3">
    <source>
        <dbReference type="WBParaSite" id="SSLN_0000922701-mRNA-1"/>
    </source>
</evidence>
<dbReference type="WBParaSite" id="SSLN_0000922701-mRNA-1">
    <property type="protein sequence ID" value="SSLN_0000922701-mRNA-1"/>
    <property type="gene ID" value="SSLN_0000922701"/>
</dbReference>
<gene>
    <name evidence="1" type="ORF">SSLN_LOCUS8886</name>
</gene>
<evidence type="ECO:0000313" key="2">
    <source>
        <dbReference type="Proteomes" id="UP000275846"/>
    </source>
</evidence>
<dbReference type="AlphaFoldDB" id="A0A183SXD8"/>
<dbReference type="OrthoDB" id="10030815at2759"/>
<organism evidence="3">
    <name type="scientific">Schistocephalus solidus</name>
    <name type="common">Tapeworm</name>
    <dbReference type="NCBI Taxonomy" id="70667"/>
    <lineage>
        <taxon>Eukaryota</taxon>
        <taxon>Metazoa</taxon>
        <taxon>Spiralia</taxon>
        <taxon>Lophotrochozoa</taxon>
        <taxon>Platyhelminthes</taxon>
        <taxon>Cestoda</taxon>
        <taxon>Eucestoda</taxon>
        <taxon>Diphyllobothriidea</taxon>
        <taxon>Diphyllobothriidae</taxon>
        <taxon>Schistocephalus</taxon>
    </lineage>
</organism>
<accession>A0A183SXD8</accession>